<name>A0AC61S2V3_9BACT</name>
<dbReference type="Proteomes" id="UP000305401">
    <property type="component" value="Unassembled WGS sequence"/>
</dbReference>
<organism evidence="1 2">
    <name type="scientific">Muribaculum caecicola</name>
    <dbReference type="NCBI Taxonomy" id="3038144"/>
    <lineage>
        <taxon>Bacteria</taxon>
        <taxon>Pseudomonadati</taxon>
        <taxon>Bacteroidota</taxon>
        <taxon>Bacteroidia</taxon>
        <taxon>Bacteroidales</taxon>
        <taxon>Muribaculaceae</taxon>
        <taxon>Muribaculum</taxon>
    </lineage>
</organism>
<sequence>MRGYSIIDHAEKIAFDGSKVMKLSELIDFAIKPQRKPSPLDVYRDLFTVEVGKDSRGNYMLINVKDGSTYRKPISPRQYAWYNGVKDNEREDVGLTIAATMFSEEILTEYLMRYPIHNHQERIKSMAIVKHRNGNYCLRAALTDGYMPLIELTSEEEAKFRSLHVDEQARQDFLMSIAMLHLTRKDAEAVKDRIKQNTQSKAGVRILPSRPQDYSPEISQVFTFNLANALSSLNVSSGSSGYKREHEVGNRSRYDDIDDRQSGTRLTM</sequence>
<gene>
    <name evidence="1" type="ORF">E5990_10515</name>
</gene>
<accession>A0AC61S2V3</accession>
<protein>
    <submittedName>
        <fullName evidence="1">Uncharacterized protein</fullName>
    </submittedName>
</protein>
<dbReference type="EMBL" id="SSTG01000199">
    <property type="protein sequence ID" value="THG43035.1"/>
    <property type="molecule type" value="Genomic_DNA"/>
</dbReference>
<evidence type="ECO:0000313" key="2">
    <source>
        <dbReference type="Proteomes" id="UP000305401"/>
    </source>
</evidence>
<keyword evidence="2" id="KW-1185">Reference proteome</keyword>
<comment type="caution">
    <text evidence="1">The sequence shown here is derived from an EMBL/GenBank/DDBJ whole genome shotgun (WGS) entry which is preliminary data.</text>
</comment>
<evidence type="ECO:0000313" key="1">
    <source>
        <dbReference type="EMBL" id="THG43035.1"/>
    </source>
</evidence>
<proteinExistence type="predicted"/>
<reference evidence="1" key="1">
    <citation type="submission" date="2019-04" db="EMBL/GenBank/DDBJ databases">
        <title>Microbes associate with the intestines of laboratory mice.</title>
        <authorList>
            <person name="Navarre W."/>
            <person name="Wong E."/>
            <person name="Huang K.C."/>
            <person name="Tropini C."/>
            <person name="Ng K."/>
            <person name="Yu B."/>
        </authorList>
    </citation>
    <scope>NUCLEOTIDE SEQUENCE</scope>
    <source>
        <strain evidence="1">NM86_A22</strain>
    </source>
</reference>